<evidence type="ECO:0000313" key="2">
    <source>
        <dbReference type="Proteomes" id="UP000246005"/>
    </source>
</evidence>
<dbReference type="RefSeq" id="WP_109641171.1">
    <property type="nucleotide sequence ID" value="NZ_QGHB01000016.1"/>
</dbReference>
<protein>
    <submittedName>
        <fullName evidence="1">Uncharacterized protein</fullName>
    </submittedName>
</protein>
<comment type="caution">
    <text evidence="1">The sequence shown here is derived from an EMBL/GenBank/DDBJ whole genome shotgun (WGS) entry which is preliminary data.</text>
</comment>
<name>A0A316HNT1_9PSEU</name>
<dbReference type="Proteomes" id="UP000246005">
    <property type="component" value="Unassembled WGS sequence"/>
</dbReference>
<dbReference type="AlphaFoldDB" id="A0A316HNT1"/>
<accession>A0A316HNT1</accession>
<evidence type="ECO:0000313" key="1">
    <source>
        <dbReference type="EMBL" id="PWK81697.1"/>
    </source>
</evidence>
<sequence>MNSAEHKAKAEELLAEAELTLDAVDGSRLPADEAYGVQLSFLVAFARIQAHATLALYPGQD</sequence>
<proteinExistence type="predicted"/>
<dbReference type="EMBL" id="QGHB01000016">
    <property type="protein sequence ID" value="PWK81697.1"/>
    <property type="molecule type" value="Genomic_DNA"/>
</dbReference>
<gene>
    <name evidence="1" type="ORF">C8D88_116108</name>
</gene>
<organism evidence="1 2">
    <name type="scientific">Lentzea atacamensis</name>
    <dbReference type="NCBI Taxonomy" id="531938"/>
    <lineage>
        <taxon>Bacteria</taxon>
        <taxon>Bacillati</taxon>
        <taxon>Actinomycetota</taxon>
        <taxon>Actinomycetes</taxon>
        <taxon>Pseudonocardiales</taxon>
        <taxon>Pseudonocardiaceae</taxon>
        <taxon>Lentzea</taxon>
    </lineage>
</organism>
<reference evidence="1 2" key="1">
    <citation type="submission" date="2018-05" db="EMBL/GenBank/DDBJ databases">
        <title>Genomic Encyclopedia of Type Strains, Phase IV (KMG-IV): sequencing the most valuable type-strain genomes for metagenomic binning, comparative biology and taxonomic classification.</title>
        <authorList>
            <person name="Goeker M."/>
        </authorList>
    </citation>
    <scope>NUCLEOTIDE SEQUENCE [LARGE SCALE GENOMIC DNA]</scope>
    <source>
        <strain evidence="1 2">DSM 45480</strain>
    </source>
</reference>